<evidence type="ECO:0000313" key="2">
    <source>
        <dbReference type="Proteomes" id="UP000789759"/>
    </source>
</evidence>
<reference evidence="1" key="1">
    <citation type="submission" date="2021-06" db="EMBL/GenBank/DDBJ databases">
        <authorList>
            <person name="Kallberg Y."/>
            <person name="Tangrot J."/>
            <person name="Rosling A."/>
        </authorList>
    </citation>
    <scope>NUCLEOTIDE SEQUENCE</scope>
    <source>
        <strain evidence="1">FL966</strain>
    </source>
</reference>
<keyword evidence="2" id="KW-1185">Reference proteome</keyword>
<proteinExistence type="predicted"/>
<dbReference type="AlphaFoldDB" id="A0A9N9K781"/>
<feature type="non-terminal residue" evidence="1">
    <location>
        <position position="1"/>
    </location>
</feature>
<accession>A0A9N9K781</accession>
<evidence type="ECO:0000313" key="1">
    <source>
        <dbReference type="EMBL" id="CAG8810522.1"/>
    </source>
</evidence>
<comment type="caution">
    <text evidence="1">The sequence shown here is derived from an EMBL/GenBank/DDBJ whole genome shotgun (WGS) entry which is preliminary data.</text>
</comment>
<protein>
    <submittedName>
        <fullName evidence="1">15563_t:CDS:1</fullName>
    </submittedName>
</protein>
<dbReference type="Proteomes" id="UP000789759">
    <property type="component" value="Unassembled WGS sequence"/>
</dbReference>
<organism evidence="1 2">
    <name type="scientific">Cetraspora pellucida</name>
    <dbReference type="NCBI Taxonomy" id="1433469"/>
    <lineage>
        <taxon>Eukaryota</taxon>
        <taxon>Fungi</taxon>
        <taxon>Fungi incertae sedis</taxon>
        <taxon>Mucoromycota</taxon>
        <taxon>Glomeromycotina</taxon>
        <taxon>Glomeromycetes</taxon>
        <taxon>Diversisporales</taxon>
        <taxon>Gigasporaceae</taxon>
        <taxon>Cetraspora</taxon>
    </lineage>
</organism>
<sequence length="43" mass="4613">DEIEKVLTDIGVDKFGAVISDAVSAIMLAKEYVSNKFLAILSV</sequence>
<gene>
    <name evidence="1" type="ORF">CPELLU_LOCUS18595</name>
</gene>
<dbReference type="EMBL" id="CAJVQA010038048">
    <property type="protein sequence ID" value="CAG8810522.1"/>
    <property type="molecule type" value="Genomic_DNA"/>
</dbReference>
<name>A0A9N9K781_9GLOM</name>